<sequence>MKNKQKPSYGYIKRAENRKQKVLNISQQSKNICEYELLTFLEEHKDGYTDDQVYALYDKIFNKLSERFANKQLVLALKARTSFFIVSTYRDKKMD</sequence>
<evidence type="ECO:0000313" key="1">
    <source>
        <dbReference type="EMBL" id="ANB92147.1"/>
    </source>
</evidence>
<organism evidence="2 4">
    <name type="scientific">Moraxella ovis</name>
    <dbReference type="NCBI Taxonomy" id="29433"/>
    <lineage>
        <taxon>Bacteria</taxon>
        <taxon>Pseudomonadati</taxon>
        <taxon>Pseudomonadota</taxon>
        <taxon>Gammaproteobacteria</taxon>
        <taxon>Moraxellales</taxon>
        <taxon>Moraxellaceae</taxon>
        <taxon>Moraxella</taxon>
    </lineage>
</organism>
<keyword evidence="3" id="KW-1185">Reference proteome</keyword>
<accession>A0A378PNA0</accession>
<name>A0A378PNA0_9GAMM</name>
<reference evidence="2 4" key="2">
    <citation type="submission" date="2018-06" db="EMBL/GenBank/DDBJ databases">
        <authorList>
            <consortium name="Pathogen Informatics"/>
            <person name="Doyle S."/>
        </authorList>
    </citation>
    <scope>NUCLEOTIDE SEQUENCE [LARGE SCALE GENOMIC DNA]</scope>
    <source>
        <strain evidence="2 4">NCTC11227</strain>
    </source>
</reference>
<dbReference type="EMBL" id="UGPW01000001">
    <property type="protein sequence ID" value="STY87927.1"/>
    <property type="molecule type" value="Genomic_DNA"/>
</dbReference>
<dbReference type="Proteomes" id="UP000255102">
    <property type="component" value="Unassembled WGS sequence"/>
</dbReference>
<dbReference type="EMBL" id="CP011158">
    <property type="protein sequence ID" value="ANB92147.1"/>
    <property type="molecule type" value="Genomic_DNA"/>
</dbReference>
<protein>
    <submittedName>
        <fullName evidence="2">Uncharacterized protein</fullName>
    </submittedName>
</protein>
<evidence type="ECO:0000313" key="4">
    <source>
        <dbReference type="Proteomes" id="UP000255102"/>
    </source>
</evidence>
<reference evidence="1 3" key="1">
    <citation type="submission" date="2015-04" db="EMBL/GenBank/DDBJ databases">
        <authorList>
            <person name="Calcutt M.J."/>
            <person name="Foecking M.F."/>
        </authorList>
    </citation>
    <scope>NUCLEOTIDE SEQUENCE [LARGE SCALE GENOMIC DNA]</scope>
    <source>
        <strain evidence="1 3">199/55</strain>
    </source>
</reference>
<dbReference type="RefSeq" id="WP_063514696.1">
    <property type="nucleotide sequence ID" value="NZ_CP011158.1"/>
</dbReference>
<proteinExistence type="predicted"/>
<dbReference type="KEGG" id="moi:MOVS_09390"/>
<evidence type="ECO:0000313" key="3">
    <source>
        <dbReference type="Proteomes" id="UP000076765"/>
    </source>
</evidence>
<dbReference type="Proteomes" id="UP000076765">
    <property type="component" value="Chromosome"/>
</dbReference>
<dbReference type="STRING" id="29433.MOVS_09390"/>
<gene>
    <name evidence="1" type="ORF">MOVS_09390</name>
    <name evidence="2" type="ORF">NCTC11227_01954</name>
</gene>
<dbReference type="AlphaFoldDB" id="A0A378PNA0"/>
<evidence type="ECO:0000313" key="2">
    <source>
        <dbReference type="EMBL" id="STY87927.1"/>
    </source>
</evidence>